<dbReference type="InterPro" id="IPR013325">
    <property type="entry name" value="RNA_pol_sigma_r2"/>
</dbReference>
<accession>Q2YZY9</accession>
<dbReference type="GO" id="GO:0016987">
    <property type="term" value="F:sigma factor activity"/>
    <property type="evidence" value="ECO:0007669"/>
    <property type="project" value="UniProtKB-KW"/>
</dbReference>
<dbReference type="PANTHER" id="PTHR43133">
    <property type="entry name" value="RNA POLYMERASE ECF-TYPE SIGMA FACTO"/>
    <property type="match status" value="1"/>
</dbReference>
<dbReference type="InterPro" id="IPR013249">
    <property type="entry name" value="RNA_pol_sigma70_r4_t2"/>
</dbReference>
<dbReference type="EMBL" id="AJ937765">
    <property type="protein sequence ID" value="CAI78576.1"/>
    <property type="molecule type" value="Genomic_DNA"/>
</dbReference>
<dbReference type="Gene3D" id="1.10.10.10">
    <property type="entry name" value="Winged helix-like DNA-binding domain superfamily/Winged helix DNA-binding domain"/>
    <property type="match status" value="1"/>
</dbReference>
<evidence type="ECO:0000259" key="7">
    <source>
        <dbReference type="Pfam" id="PF08281"/>
    </source>
</evidence>
<evidence type="ECO:0000256" key="4">
    <source>
        <dbReference type="ARBA" id="ARBA00023125"/>
    </source>
</evidence>
<dbReference type="PANTHER" id="PTHR43133:SF8">
    <property type="entry name" value="RNA POLYMERASE SIGMA FACTOR HI_1459-RELATED"/>
    <property type="match status" value="1"/>
</dbReference>
<dbReference type="InterPro" id="IPR014284">
    <property type="entry name" value="RNA_pol_sigma-70_dom"/>
</dbReference>
<organism evidence="8">
    <name type="scientific">uncultured Aminicenantes bacterium</name>
    <dbReference type="NCBI Taxonomy" id="174294"/>
    <lineage>
        <taxon>Bacteria</taxon>
        <taxon>Candidatus Aminicenantota</taxon>
        <taxon>environmental samples</taxon>
    </lineage>
</organism>
<dbReference type="CDD" id="cd06171">
    <property type="entry name" value="Sigma70_r4"/>
    <property type="match status" value="1"/>
</dbReference>
<comment type="similarity">
    <text evidence="1">Belongs to the sigma-70 factor family. ECF subfamily.</text>
</comment>
<evidence type="ECO:0000259" key="6">
    <source>
        <dbReference type="Pfam" id="PF04542"/>
    </source>
</evidence>
<evidence type="ECO:0000313" key="8">
    <source>
        <dbReference type="EMBL" id="CAI78576.1"/>
    </source>
</evidence>
<feature type="domain" description="RNA polymerase sigma factor 70 region 4 type 2" evidence="7">
    <location>
        <begin position="180"/>
        <end position="231"/>
    </location>
</feature>
<name>Q2YZY9_9BACT</name>
<dbReference type="NCBIfam" id="TIGR02937">
    <property type="entry name" value="sigma70-ECF"/>
    <property type="match status" value="1"/>
</dbReference>
<evidence type="ECO:0000256" key="1">
    <source>
        <dbReference type="ARBA" id="ARBA00010641"/>
    </source>
</evidence>
<proteinExistence type="inferred from homology"/>
<dbReference type="Pfam" id="PF08281">
    <property type="entry name" value="Sigma70_r4_2"/>
    <property type="match status" value="1"/>
</dbReference>
<keyword evidence="3" id="KW-0731">Sigma factor</keyword>
<dbReference type="GO" id="GO:0006352">
    <property type="term" value="P:DNA-templated transcription initiation"/>
    <property type="evidence" value="ECO:0007669"/>
    <property type="project" value="InterPro"/>
</dbReference>
<protein>
    <submittedName>
        <fullName evidence="8">RNA polymerase sigma-E factor</fullName>
    </submittedName>
</protein>
<dbReference type="Pfam" id="PF04542">
    <property type="entry name" value="Sigma70_r2"/>
    <property type="match status" value="1"/>
</dbReference>
<dbReference type="SUPFAM" id="SSF88659">
    <property type="entry name" value="Sigma3 and sigma4 domains of RNA polymerase sigma factors"/>
    <property type="match status" value="1"/>
</dbReference>
<reference evidence="8" key="1">
    <citation type="journal article" date="2005" name="Environ. Microbiol.">
        <title>Lateral gene transfer and phylogenetic assignment of environmental fosmid clones.</title>
        <authorList>
            <person name="Nesbo C.L."/>
            <person name="Boucher Y."/>
            <person name="Dlutek M."/>
            <person name="Doolittle F.W."/>
        </authorList>
    </citation>
    <scope>NUCLEOTIDE SEQUENCE</scope>
</reference>
<dbReference type="InterPro" id="IPR013324">
    <property type="entry name" value="RNA_pol_sigma_r3/r4-like"/>
</dbReference>
<keyword evidence="2" id="KW-0805">Transcription regulation</keyword>
<sequence length="239" mass="27168">MIRGKGRIVKVIMSENGQFLSVCGQGKSLNPHFQTEPGRTCLVCFLHIFRRGNVRAMTDIELIGIAKEGDPAALEQLFMRHAARVFHLALRYVCFREDAEDVVQETFLKVHDGIRSFDLELSAGFSAWINRICIHCAIDYLRAGKRRGRRMTSLDALLLDPPSSCPTPEQIAVQRDISVQVENAVVCLPPRQRSIFSLRYREHLKIRQIAGRLDCSESNIRAQLFKTKARLRRMFAATA</sequence>
<dbReference type="InterPro" id="IPR007627">
    <property type="entry name" value="RNA_pol_sigma70_r2"/>
</dbReference>
<dbReference type="InterPro" id="IPR039425">
    <property type="entry name" value="RNA_pol_sigma-70-like"/>
</dbReference>
<dbReference type="GO" id="GO:0003677">
    <property type="term" value="F:DNA binding"/>
    <property type="evidence" value="ECO:0007669"/>
    <property type="project" value="UniProtKB-KW"/>
</dbReference>
<evidence type="ECO:0000256" key="3">
    <source>
        <dbReference type="ARBA" id="ARBA00023082"/>
    </source>
</evidence>
<dbReference type="Gene3D" id="1.10.1740.10">
    <property type="match status" value="1"/>
</dbReference>
<keyword evidence="4" id="KW-0238">DNA-binding</keyword>
<dbReference type="SUPFAM" id="SSF88946">
    <property type="entry name" value="Sigma2 domain of RNA polymerase sigma factors"/>
    <property type="match status" value="1"/>
</dbReference>
<keyword evidence="5" id="KW-0804">Transcription</keyword>
<feature type="domain" description="RNA polymerase sigma-70 region 2" evidence="6">
    <location>
        <begin position="77"/>
        <end position="146"/>
    </location>
</feature>
<evidence type="ECO:0000256" key="2">
    <source>
        <dbReference type="ARBA" id="ARBA00023015"/>
    </source>
</evidence>
<dbReference type="AlphaFoldDB" id="Q2YZY9"/>
<gene>
    <name evidence="8" type="primary">rpoE</name>
</gene>
<dbReference type="InterPro" id="IPR036388">
    <property type="entry name" value="WH-like_DNA-bd_sf"/>
</dbReference>
<evidence type="ECO:0000256" key="5">
    <source>
        <dbReference type="ARBA" id="ARBA00023163"/>
    </source>
</evidence>